<dbReference type="SUPFAM" id="SSF53448">
    <property type="entry name" value="Nucleotide-diphospho-sugar transferases"/>
    <property type="match status" value="1"/>
</dbReference>
<dbReference type="InterPro" id="IPR029044">
    <property type="entry name" value="Nucleotide-diphossugar_trans"/>
</dbReference>
<evidence type="ECO:0000259" key="1">
    <source>
        <dbReference type="Pfam" id="PF00535"/>
    </source>
</evidence>
<dbReference type="Gene3D" id="3.90.550.10">
    <property type="entry name" value="Spore Coat Polysaccharide Biosynthesis Protein SpsA, Chain A"/>
    <property type="match status" value="1"/>
</dbReference>
<dbReference type="PANTHER" id="PTHR43630">
    <property type="entry name" value="POLY-BETA-1,6-N-ACETYL-D-GLUCOSAMINE SYNTHASE"/>
    <property type="match status" value="1"/>
</dbReference>
<dbReference type="AlphaFoldDB" id="A0A6C0B134"/>
<name>A0A6C0B134_9ZZZZ</name>
<reference evidence="2" key="1">
    <citation type="journal article" date="2020" name="Nature">
        <title>Giant virus diversity and host interactions through global metagenomics.</title>
        <authorList>
            <person name="Schulz F."/>
            <person name="Roux S."/>
            <person name="Paez-Espino D."/>
            <person name="Jungbluth S."/>
            <person name="Walsh D.A."/>
            <person name="Denef V.J."/>
            <person name="McMahon K.D."/>
            <person name="Konstantinidis K.T."/>
            <person name="Eloe-Fadrosh E.A."/>
            <person name="Kyrpides N.C."/>
            <person name="Woyke T."/>
        </authorList>
    </citation>
    <scope>NUCLEOTIDE SEQUENCE</scope>
    <source>
        <strain evidence="2">GVMAG-M-3300009185-7</strain>
    </source>
</reference>
<dbReference type="Pfam" id="PF00535">
    <property type="entry name" value="Glycos_transf_2"/>
    <property type="match status" value="1"/>
</dbReference>
<organism evidence="2">
    <name type="scientific">viral metagenome</name>
    <dbReference type="NCBI Taxonomy" id="1070528"/>
    <lineage>
        <taxon>unclassified sequences</taxon>
        <taxon>metagenomes</taxon>
        <taxon>organismal metagenomes</taxon>
    </lineage>
</organism>
<dbReference type="InterPro" id="IPR001173">
    <property type="entry name" value="Glyco_trans_2-like"/>
</dbReference>
<feature type="domain" description="Glycosyltransferase 2-like" evidence="1">
    <location>
        <begin position="236"/>
        <end position="375"/>
    </location>
</feature>
<sequence length="590" mass="68344">MKRVILSTKSEFKYFKEYINSFSGSDEVVLYDSNTPKFTENIYYLCVRRVPFELLPAECKIGFLNTEQLCIPSKLAEYNTYLRDDVEVFDYSQANITDKGTYLPYNEVASETEFLKTCIVPDKKFNIAVIGTPTPYRMKIIQEIQAAGYTVDFINEFDEPRDKRVGQCSVLLNLHADKEYTIYESVRCERWRFAGMPIITMPCYDGVPSGITVAKNLITTLEERLGKPKGLKLGLCMIVKNESHIIHEVLQATLPLIDTYCILDTGSSDNTVQIIKDFYAKTEITGEVVLSDWKGFDKSRTEALRLCDGKMDYILMIDADDLMMFPVDCKVFLHKVLEEHKPNGAIIQIKRGNIDYVRTQIFKADDAWRYVGVLHEYPTNDKTNNKMIKLPPEIYMIGRTLGSRSKQEGNKYLKDAEILLAEVEKEPENDRYVFYLAQSYRDGGNILEAIKWYKRRVEMGKWKEEQCVSAMNLARLLQDKDWAWRAHELNPKRNESLVWYASYCRAKNLFTHDLLAMIMYATTIPKPSENVLFVENDIYDWRMWDELAVIAYHMGRKDIAKQAGVRLLHDNLFPAEQRGRIENNLKAALS</sequence>
<dbReference type="PANTHER" id="PTHR43630:SF2">
    <property type="entry name" value="GLYCOSYLTRANSFERASE"/>
    <property type="match status" value="1"/>
</dbReference>
<evidence type="ECO:0000313" key="2">
    <source>
        <dbReference type="EMBL" id="QHS85945.1"/>
    </source>
</evidence>
<accession>A0A6C0B134</accession>
<protein>
    <recommendedName>
        <fullName evidence="1">Glycosyltransferase 2-like domain-containing protein</fullName>
    </recommendedName>
</protein>
<proteinExistence type="predicted"/>
<dbReference type="EMBL" id="MN739050">
    <property type="protein sequence ID" value="QHS85945.1"/>
    <property type="molecule type" value="Genomic_DNA"/>
</dbReference>